<gene>
    <name evidence="12 14" type="primary">dnaG</name>
    <name evidence="14" type="ORF">NPA09_01200</name>
</gene>
<evidence type="ECO:0000256" key="8">
    <source>
        <dbReference type="ARBA" id="ARBA00022833"/>
    </source>
</evidence>
<dbReference type="CDD" id="cd03364">
    <property type="entry name" value="TOPRIM_DnaG_primases"/>
    <property type="match status" value="1"/>
</dbReference>
<dbReference type="InterPro" id="IPR036977">
    <property type="entry name" value="DNA_primase_Znf_CHC2"/>
</dbReference>
<dbReference type="Pfam" id="PF08275">
    <property type="entry name" value="DNAG_N"/>
    <property type="match status" value="1"/>
</dbReference>
<feature type="domain" description="Toprim" evidence="13">
    <location>
        <begin position="252"/>
        <end position="332"/>
    </location>
</feature>
<comment type="catalytic activity">
    <reaction evidence="12">
        <text>ssDNA + n NTP = ssDNA/pppN(pN)n-1 hybrid + (n-1) diphosphate.</text>
        <dbReference type="EC" id="2.7.7.101"/>
    </reaction>
</comment>
<dbReference type="InterPro" id="IPR034151">
    <property type="entry name" value="TOPRIM_DnaG_bac"/>
</dbReference>
<comment type="domain">
    <text evidence="12">Contains an N-terminal zinc-binding domain, a central core domain that contains the primase activity, and a C-terminal DnaB-binding domain.</text>
</comment>
<keyword evidence="5 12" id="KW-0235">DNA replication</keyword>
<keyword evidence="6 12" id="KW-0479">Metal-binding</keyword>
<dbReference type="PANTHER" id="PTHR30313:SF2">
    <property type="entry name" value="DNA PRIMASE"/>
    <property type="match status" value="1"/>
</dbReference>
<keyword evidence="8 12" id="KW-0862">Zinc</keyword>
<dbReference type="SMART" id="SM00400">
    <property type="entry name" value="ZnF_CHCC"/>
    <property type="match status" value="1"/>
</dbReference>
<dbReference type="InterPro" id="IPR002694">
    <property type="entry name" value="Znf_CHC2"/>
</dbReference>
<dbReference type="Gene3D" id="3.40.1360.10">
    <property type="match status" value="1"/>
</dbReference>
<dbReference type="SUPFAM" id="SSF56731">
    <property type="entry name" value="DNA primase core"/>
    <property type="match status" value="1"/>
</dbReference>
<keyword evidence="9" id="KW-0460">Magnesium</keyword>
<comment type="cofactor">
    <cofactor evidence="12">
        <name>Zn(2+)</name>
        <dbReference type="ChEBI" id="CHEBI:29105"/>
    </cofactor>
    <text evidence="12">Binds 1 zinc ion per monomer.</text>
</comment>
<dbReference type="SUPFAM" id="SSF57783">
    <property type="entry name" value="Zinc beta-ribbon"/>
    <property type="match status" value="1"/>
</dbReference>
<evidence type="ECO:0000256" key="11">
    <source>
        <dbReference type="ARBA" id="ARBA00023163"/>
    </source>
</evidence>
<reference evidence="14" key="1">
    <citation type="submission" date="2022-07" db="EMBL/GenBank/DDBJ databases">
        <title>Complete genome of Mycoplasma equigenitalium type strain T37.</title>
        <authorList>
            <person name="Spergser J."/>
        </authorList>
    </citation>
    <scope>NUCLEOTIDE SEQUENCE</scope>
    <source>
        <strain evidence="14">T37</strain>
    </source>
</reference>
<proteinExistence type="inferred from homology"/>
<keyword evidence="15" id="KW-1185">Reference proteome</keyword>
<dbReference type="RefSeq" id="WP_256541846.1">
    <property type="nucleotide sequence ID" value="NZ_CP101808.1"/>
</dbReference>
<comment type="subunit">
    <text evidence="12">Monomer. Interacts with DnaB.</text>
</comment>
<evidence type="ECO:0000313" key="14">
    <source>
        <dbReference type="EMBL" id="UUD37174.1"/>
    </source>
</evidence>
<organism evidence="14 15">
    <name type="scientific">Mycoplasmopsis equigenitalium</name>
    <dbReference type="NCBI Taxonomy" id="114883"/>
    <lineage>
        <taxon>Bacteria</taxon>
        <taxon>Bacillati</taxon>
        <taxon>Mycoplasmatota</taxon>
        <taxon>Mycoplasmoidales</taxon>
        <taxon>Metamycoplasmataceae</taxon>
        <taxon>Mycoplasmopsis</taxon>
    </lineage>
</organism>
<evidence type="ECO:0000256" key="7">
    <source>
        <dbReference type="ARBA" id="ARBA00022771"/>
    </source>
</evidence>
<keyword evidence="4 12" id="KW-0548">Nucleotidyltransferase</keyword>
<dbReference type="PANTHER" id="PTHR30313">
    <property type="entry name" value="DNA PRIMASE"/>
    <property type="match status" value="1"/>
</dbReference>
<feature type="zinc finger region" description="CHC2-type" evidence="12">
    <location>
        <begin position="38"/>
        <end position="62"/>
    </location>
</feature>
<dbReference type="EC" id="2.7.7.101" evidence="12"/>
<evidence type="ECO:0000256" key="3">
    <source>
        <dbReference type="ARBA" id="ARBA00022679"/>
    </source>
</evidence>
<keyword evidence="11 12" id="KW-0804">Transcription</keyword>
<dbReference type="Gene3D" id="3.90.980.10">
    <property type="entry name" value="DNA primase, catalytic core, N-terminal domain"/>
    <property type="match status" value="1"/>
</dbReference>
<evidence type="ECO:0000256" key="1">
    <source>
        <dbReference type="ARBA" id="ARBA00022478"/>
    </source>
</evidence>
<evidence type="ECO:0000259" key="13">
    <source>
        <dbReference type="PROSITE" id="PS50880"/>
    </source>
</evidence>
<accession>A0ABY5J1T1</accession>
<evidence type="ECO:0000256" key="6">
    <source>
        <dbReference type="ARBA" id="ARBA00022723"/>
    </source>
</evidence>
<protein>
    <recommendedName>
        <fullName evidence="12">DNA primase</fullName>
        <ecNumber evidence="12">2.7.7.101</ecNumber>
    </recommendedName>
</protein>
<evidence type="ECO:0000256" key="10">
    <source>
        <dbReference type="ARBA" id="ARBA00023125"/>
    </source>
</evidence>
<comment type="function">
    <text evidence="12">RNA polymerase that catalyzes the synthesis of short RNA molecules used as primers for DNA polymerase during DNA replication.</text>
</comment>
<keyword evidence="2 12" id="KW-0639">Primosome</keyword>
<evidence type="ECO:0000256" key="4">
    <source>
        <dbReference type="ARBA" id="ARBA00022695"/>
    </source>
</evidence>
<dbReference type="InterPro" id="IPR006295">
    <property type="entry name" value="DNA_primase_DnaG"/>
</dbReference>
<dbReference type="EMBL" id="CP101808">
    <property type="protein sequence ID" value="UUD37174.1"/>
    <property type="molecule type" value="Genomic_DNA"/>
</dbReference>
<comment type="similarity">
    <text evidence="12">Belongs to the DnaG primase family.</text>
</comment>
<evidence type="ECO:0000313" key="15">
    <source>
        <dbReference type="Proteomes" id="UP001059576"/>
    </source>
</evidence>
<name>A0ABY5J1T1_9BACT</name>
<evidence type="ECO:0000256" key="9">
    <source>
        <dbReference type="ARBA" id="ARBA00022842"/>
    </source>
</evidence>
<keyword evidence="10 12" id="KW-0238">DNA-binding</keyword>
<dbReference type="InterPro" id="IPR050219">
    <property type="entry name" value="DnaG_primase"/>
</dbReference>
<dbReference type="PROSITE" id="PS50880">
    <property type="entry name" value="TOPRIM"/>
    <property type="match status" value="1"/>
</dbReference>
<keyword evidence="1 12" id="KW-0240">DNA-directed RNA polymerase</keyword>
<dbReference type="HAMAP" id="MF_00974">
    <property type="entry name" value="DNA_primase_DnaG"/>
    <property type="match status" value="1"/>
</dbReference>
<evidence type="ECO:0000256" key="12">
    <source>
        <dbReference type="HAMAP-Rule" id="MF_00974"/>
    </source>
</evidence>
<dbReference type="NCBIfam" id="TIGR01391">
    <property type="entry name" value="dnaG"/>
    <property type="match status" value="1"/>
</dbReference>
<dbReference type="Gene3D" id="3.90.580.10">
    <property type="entry name" value="Zinc finger, CHC2-type domain"/>
    <property type="match status" value="1"/>
</dbReference>
<dbReference type="Proteomes" id="UP001059576">
    <property type="component" value="Chromosome"/>
</dbReference>
<dbReference type="InterPro" id="IPR013264">
    <property type="entry name" value="DNAG_N"/>
</dbReference>
<sequence length="612" mass="71210">MKYSNQLIQEIKDKNNIVEVVSENISLSKSGSNYLGICPFHDDSKPSLSINEAKQIFKCFACNTGGNVIKFVELYDKISFVAALKKLAQRANITADFSQIDDNIEVDNYSREQYELINSLIDATRFFRFKLHNNEQAKAYLYSRHIDDQIINYFKIGYADGNDVIKELKEKLKYEDYLLEAASLMNEKGNAILWNRIFFPIKDEFGYIVGYSARSLEEGQTKYINSKESAVFQKNRILFNYERAHIIGIEEKEMYLTEGFMDVIALHRAGIKNAVALMGTALTENHFRLLKHIPKIVLFLDGDEAGRKATFKSVDFLVKNNFKVEIVNNTTNLDPDELLNQIGQEKFIELTQNRSTAIDWLYKYLLDYHKISKDNIVSYAITDFVKQFGNYLKFEPKEIFNFYVALIENEYKISRNLFTKPKEVVYPTYIDIEPFRAKIIKKTNIKIQKILMLFLKLNPKFMNLLAKTIDDNTLSYPFSGEYLEDYMKLYDNIKANITLNNQSDGITSERIEARNQLEEIEETYGAKKDIQNIFSIFWKAIDGDTDNNLHKEFWQLYSRALLESITDQIEIAYENSIKSGATAQLKQNIHKKINDLKAKQEQANRYIKIFSE</sequence>
<evidence type="ECO:0000256" key="2">
    <source>
        <dbReference type="ARBA" id="ARBA00022515"/>
    </source>
</evidence>
<dbReference type="InterPro" id="IPR006171">
    <property type="entry name" value="TOPRIM_dom"/>
</dbReference>
<dbReference type="Pfam" id="PF13155">
    <property type="entry name" value="Toprim_2"/>
    <property type="match status" value="1"/>
</dbReference>
<keyword evidence="3 12" id="KW-0808">Transferase</keyword>
<dbReference type="Pfam" id="PF01807">
    <property type="entry name" value="Zn_ribbon_DnaG"/>
    <property type="match status" value="1"/>
</dbReference>
<keyword evidence="7 12" id="KW-0863">Zinc-finger</keyword>
<dbReference type="InterPro" id="IPR030846">
    <property type="entry name" value="DnaG_bac"/>
</dbReference>
<dbReference type="InterPro" id="IPR037068">
    <property type="entry name" value="DNA_primase_core_N_sf"/>
</dbReference>
<evidence type="ECO:0000256" key="5">
    <source>
        <dbReference type="ARBA" id="ARBA00022705"/>
    </source>
</evidence>
<dbReference type="SMART" id="SM00493">
    <property type="entry name" value="TOPRIM"/>
    <property type="match status" value="1"/>
</dbReference>